<evidence type="ECO:0000256" key="1">
    <source>
        <dbReference type="HAMAP-Rule" id="MF_01538"/>
    </source>
</evidence>
<dbReference type="InterPro" id="IPR010673">
    <property type="entry name" value="UPF0346"/>
</dbReference>
<evidence type="ECO:0000313" key="4">
    <source>
        <dbReference type="Proteomes" id="UP000324517"/>
    </source>
</evidence>
<proteinExistence type="inferred from homology"/>
<dbReference type="EMBL" id="VTET01000001">
    <property type="protein sequence ID" value="TYS74752.1"/>
    <property type="molecule type" value="Genomic_DNA"/>
</dbReference>
<dbReference type="InterPro" id="IPR036806">
    <property type="entry name" value="YozE_SAM-like_sf"/>
</dbReference>
<protein>
    <recommendedName>
        <fullName evidence="1">UPF0346 protein FZC75_03390</fullName>
    </recommendedName>
</protein>
<dbReference type="SUPFAM" id="SSF140652">
    <property type="entry name" value="YozE-like"/>
    <property type="match status" value="1"/>
</dbReference>
<dbReference type="HAMAP" id="MF_01538">
    <property type="entry name" value="UPF0346"/>
    <property type="match status" value="1"/>
</dbReference>
<dbReference type="RefSeq" id="WP_050780660.1">
    <property type="nucleotide sequence ID" value="NZ_JBNILI010000007.1"/>
</dbReference>
<reference evidence="3 4" key="1">
    <citation type="submission" date="2019-08" db="EMBL/GenBank/DDBJ databases">
        <title>Bacillus genomes from the desert of Cuatro Cienegas, Coahuila.</title>
        <authorList>
            <person name="Olmedo-Alvarez G."/>
        </authorList>
    </citation>
    <scope>NUCLEOTIDE SEQUENCE [LARGE SCALE GENOMIC DNA]</scope>
    <source>
        <strain evidence="3 4">CH98b_3T</strain>
    </source>
</reference>
<dbReference type="AlphaFoldDB" id="A0A5D4TJW3"/>
<evidence type="ECO:0000313" key="3">
    <source>
        <dbReference type="EMBL" id="TYS74752.1"/>
    </source>
</evidence>
<dbReference type="Pfam" id="PF06855">
    <property type="entry name" value="YozE_SAM_like"/>
    <property type="match status" value="1"/>
</dbReference>
<feature type="domain" description="YozE SAM-like" evidence="2">
    <location>
        <begin position="14"/>
        <end position="80"/>
    </location>
</feature>
<dbReference type="Gene3D" id="1.10.150.260">
    <property type="entry name" value="YozE SAM-like"/>
    <property type="match status" value="1"/>
</dbReference>
<dbReference type="NCBIfam" id="NF010193">
    <property type="entry name" value="PRK13672.1"/>
    <property type="match status" value="1"/>
</dbReference>
<dbReference type="InterPro" id="IPR023089">
    <property type="entry name" value="YozE_SAM-like"/>
</dbReference>
<comment type="caution">
    <text evidence="3">The sequence shown here is derived from an EMBL/GenBank/DDBJ whole genome shotgun (WGS) entry which is preliminary data.</text>
</comment>
<gene>
    <name evidence="3" type="ORF">FZC75_03390</name>
</gene>
<comment type="similarity">
    <text evidence="1">Belongs to the UPF0346 family.</text>
</comment>
<sequence>MRVKNGCGCILRKSFYHYLMKFRHALKKDDISIFANHAYDDHSFPKNSEDYHEISSYLEMNGQYLDSMSTFDKAWELYEEEV</sequence>
<dbReference type="OrthoDB" id="2242851at2"/>
<name>A0A5D4TJW3_9BACI</name>
<accession>A0A5D4TJW3</accession>
<organism evidence="3 4">
    <name type="scientific">Sutcliffiella horikoshii</name>
    <dbReference type="NCBI Taxonomy" id="79883"/>
    <lineage>
        <taxon>Bacteria</taxon>
        <taxon>Bacillati</taxon>
        <taxon>Bacillota</taxon>
        <taxon>Bacilli</taxon>
        <taxon>Bacillales</taxon>
        <taxon>Bacillaceae</taxon>
        <taxon>Sutcliffiella</taxon>
    </lineage>
</organism>
<evidence type="ECO:0000259" key="2">
    <source>
        <dbReference type="Pfam" id="PF06855"/>
    </source>
</evidence>
<dbReference type="PIRSF" id="PIRSF037262">
    <property type="entry name" value="UCP037262"/>
    <property type="match status" value="1"/>
</dbReference>
<dbReference type="Proteomes" id="UP000324517">
    <property type="component" value="Unassembled WGS sequence"/>
</dbReference>